<dbReference type="EMBL" id="PGOL01002496">
    <property type="protein sequence ID" value="PKI47520.1"/>
    <property type="molecule type" value="Genomic_DNA"/>
</dbReference>
<evidence type="ECO:0000256" key="1">
    <source>
        <dbReference type="SAM" id="MobiDB-lite"/>
    </source>
</evidence>
<evidence type="ECO:0000313" key="2">
    <source>
        <dbReference type="EMBL" id="PKI47520.1"/>
    </source>
</evidence>
<feature type="region of interest" description="Disordered" evidence="1">
    <location>
        <begin position="43"/>
        <end position="96"/>
    </location>
</feature>
<keyword evidence="3" id="KW-1185">Reference proteome</keyword>
<sequence>MKGRGHQLATPTPPPRLPIGDLDPSTEAVDVLYGYRGPRWRGRGRRLAAPIPNQDEEGISYKENRKGKRGRGRRLPPIGNLDPPPRPLASSVGVDDLGGGVKAAETVISFRFSL</sequence>
<dbReference type="Proteomes" id="UP000233551">
    <property type="component" value="Unassembled WGS sequence"/>
</dbReference>
<feature type="region of interest" description="Disordered" evidence="1">
    <location>
        <begin position="1"/>
        <end position="23"/>
    </location>
</feature>
<dbReference type="AlphaFoldDB" id="A0A2I0IV29"/>
<organism evidence="2 3">
    <name type="scientific">Punica granatum</name>
    <name type="common">Pomegranate</name>
    <dbReference type="NCBI Taxonomy" id="22663"/>
    <lineage>
        <taxon>Eukaryota</taxon>
        <taxon>Viridiplantae</taxon>
        <taxon>Streptophyta</taxon>
        <taxon>Embryophyta</taxon>
        <taxon>Tracheophyta</taxon>
        <taxon>Spermatophyta</taxon>
        <taxon>Magnoliopsida</taxon>
        <taxon>eudicotyledons</taxon>
        <taxon>Gunneridae</taxon>
        <taxon>Pentapetalae</taxon>
        <taxon>rosids</taxon>
        <taxon>malvids</taxon>
        <taxon>Myrtales</taxon>
        <taxon>Lythraceae</taxon>
        <taxon>Punica</taxon>
    </lineage>
</organism>
<protein>
    <submittedName>
        <fullName evidence="2">Uncharacterized protein</fullName>
    </submittedName>
</protein>
<gene>
    <name evidence="2" type="ORF">CRG98_032110</name>
</gene>
<evidence type="ECO:0000313" key="3">
    <source>
        <dbReference type="Proteomes" id="UP000233551"/>
    </source>
</evidence>
<comment type="caution">
    <text evidence="2">The sequence shown here is derived from an EMBL/GenBank/DDBJ whole genome shotgun (WGS) entry which is preliminary data.</text>
</comment>
<reference evidence="2 3" key="1">
    <citation type="submission" date="2017-11" db="EMBL/GenBank/DDBJ databases">
        <title>De-novo sequencing of pomegranate (Punica granatum L.) genome.</title>
        <authorList>
            <person name="Akparov Z."/>
            <person name="Amiraslanov A."/>
            <person name="Hajiyeva S."/>
            <person name="Abbasov M."/>
            <person name="Kaur K."/>
            <person name="Hamwieh A."/>
            <person name="Solovyev V."/>
            <person name="Salamov A."/>
            <person name="Braich B."/>
            <person name="Kosarev P."/>
            <person name="Mahmoud A."/>
            <person name="Hajiyev E."/>
            <person name="Babayeva S."/>
            <person name="Izzatullayeva V."/>
            <person name="Mammadov A."/>
            <person name="Mammadov A."/>
            <person name="Sharifova S."/>
            <person name="Ojaghi J."/>
            <person name="Eynullazada K."/>
            <person name="Bayramov B."/>
            <person name="Abdulazimova A."/>
            <person name="Shahmuradov I."/>
        </authorList>
    </citation>
    <scope>NUCLEOTIDE SEQUENCE [LARGE SCALE GENOMIC DNA]</scope>
    <source>
        <strain evidence="3">cv. AG2017</strain>
        <tissue evidence="2">Leaf</tissue>
    </source>
</reference>
<feature type="compositionally biased region" description="Basic residues" evidence="1">
    <location>
        <begin position="65"/>
        <end position="74"/>
    </location>
</feature>
<name>A0A2I0IV29_PUNGR</name>
<proteinExistence type="predicted"/>
<accession>A0A2I0IV29</accession>